<dbReference type="KEGG" id="cmah:C1I91_26065"/>
<dbReference type="RefSeq" id="WP_128215533.1">
    <property type="nucleotide sequence ID" value="NZ_CP025746.1"/>
</dbReference>
<feature type="domain" description="DUF4097" evidence="2">
    <location>
        <begin position="90"/>
        <end position="336"/>
    </location>
</feature>
<keyword evidence="4" id="KW-1185">Reference proteome</keyword>
<dbReference type="PANTHER" id="PTHR34094:SF1">
    <property type="entry name" value="PROTEIN FAM185A"/>
    <property type="match status" value="1"/>
</dbReference>
<evidence type="ECO:0000259" key="2">
    <source>
        <dbReference type="Pfam" id="PF13349"/>
    </source>
</evidence>
<dbReference type="PANTHER" id="PTHR34094">
    <property type="match status" value="1"/>
</dbReference>
<name>A0A3R5R1V3_9CLOT</name>
<protein>
    <recommendedName>
        <fullName evidence="2">DUF4097 domain-containing protein</fullName>
    </recommendedName>
</protein>
<feature type="region of interest" description="Disordered" evidence="1">
    <location>
        <begin position="293"/>
        <end position="322"/>
    </location>
</feature>
<dbReference type="AlphaFoldDB" id="A0A3R5R1V3"/>
<evidence type="ECO:0000313" key="3">
    <source>
        <dbReference type="EMBL" id="QAA34822.1"/>
    </source>
</evidence>
<gene>
    <name evidence="3" type="ORF">C1I91_26065</name>
</gene>
<evidence type="ECO:0000313" key="4">
    <source>
        <dbReference type="Proteomes" id="UP000286268"/>
    </source>
</evidence>
<proteinExistence type="predicted"/>
<dbReference type="EMBL" id="CP025746">
    <property type="protein sequence ID" value="QAA34822.1"/>
    <property type="molecule type" value="Genomic_DNA"/>
</dbReference>
<dbReference type="OrthoDB" id="2064627at2"/>
<dbReference type="Proteomes" id="UP000286268">
    <property type="component" value="Chromosome"/>
</dbReference>
<organism evidence="3 4">
    <name type="scientific">Clostridium manihotivorum</name>
    <dbReference type="NCBI Taxonomy" id="2320868"/>
    <lineage>
        <taxon>Bacteria</taxon>
        <taxon>Bacillati</taxon>
        <taxon>Bacillota</taxon>
        <taxon>Clostridia</taxon>
        <taxon>Eubacteriales</taxon>
        <taxon>Clostridiaceae</taxon>
        <taxon>Clostridium</taxon>
    </lineage>
</organism>
<reference evidence="3 4" key="1">
    <citation type="submission" date="2018-01" db="EMBL/GenBank/DDBJ databases">
        <title>Genome Sequencing and Assembly of Anaerobacter polyendosporus strain CT4.</title>
        <authorList>
            <person name="Tachaapaikoon C."/>
            <person name="Sutheeworapong S."/>
            <person name="Jenjaroenpun P."/>
            <person name="Wongsurawat T."/>
            <person name="Nookeaw I."/>
            <person name="Cheawchanlertfa P."/>
            <person name="Kosugi A."/>
            <person name="Cheevadhanarak S."/>
            <person name="Ratanakhanokchai K."/>
        </authorList>
    </citation>
    <scope>NUCLEOTIDE SEQUENCE [LARGE SCALE GENOMIC DNA]</scope>
    <source>
        <strain evidence="3 4">CT4</strain>
    </source>
</reference>
<dbReference type="InterPro" id="IPR025164">
    <property type="entry name" value="Toastrack_DUF4097"/>
</dbReference>
<accession>A0A3R5R1V3</accession>
<dbReference type="Pfam" id="PF13349">
    <property type="entry name" value="DUF4097"/>
    <property type="match status" value="1"/>
</dbReference>
<sequence>MKNNFMKRLCLILAAIVLICYGAAAIILKVSNFNILNVINDTNSFINNNHVVERHSNTVQFNDNNSSSSSSNNKGDYNLNDEVNKSLSGINNINLSFVSSDLAFHDYDKNEIKVVLTGNLKTSFATTAPKLESSTDGDTVNVSLENKSFLGIGSYSLNSKIDIYMPKDYSKNLSLGTVSSEINISDKQLNNLKLNSTSGSIKLSNIKVDSLNAKTVSGDITGSNVITNKTETETVSGKVLLDKFEGSSSSSSVSGDISFNYQSVIGDISAHSTSGDIILKLPKDCSFNLDASSTSGDMSTKFSLENSSSGKRSLSGTYGNGNNKLSLHTTSGDISVDKN</sequence>
<evidence type="ECO:0000256" key="1">
    <source>
        <dbReference type="SAM" id="MobiDB-lite"/>
    </source>
</evidence>